<gene>
    <name evidence="1" type="ORF">A3860_07125</name>
</gene>
<accession>A0A1V9FI97</accession>
<proteinExistence type="predicted"/>
<evidence type="ECO:0000313" key="2">
    <source>
        <dbReference type="Proteomes" id="UP000192796"/>
    </source>
</evidence>
<keyword evidence="2" id="KW-1185">Reference proteome</keyword>
<evidence type="ECO:0000313" key="1">
    <source>
        <dbReference type="EMBL" id="OQP58093.1"/>
    </source>
</evidence>
<name>A0A1V9FI97_9BACT</name>
<dbReference type="Proteomes" id="UP000192796">
    <property type="component" value="Unassembled WGS sequence"/>
</dbReference>
<dbReference type="AlphaFoldDB" id="A0A1V9FI97"/>
<protein>
    <submittedName>
        <fullName evidence="1">Uncharacterized protein</fullName>
    </submittedName>
</protein>
<reference evidence="1 2" key="1">
    <citation type="submission" date="2016-03" db="EMBL/GenBank/DDBJ databases">
        <title>Niastella vici sp. nov., isolated from farmland soil.</title>
        <authorList>
            <person name="Chen L."/>
            <person name="Wang D."/>
            <person name="Yang S."/>
            <person name="Wang G."/>
        </authorList>
    </citation>
    <scope>NUCLEOTIDE SEQUENCE [LARGE SCALE GENOMIC DNA]</scope>
    <source>
        <strain evidence="1 2">DJ57</strain>
    </source>
</reference>
<organism evidence="1 2">
    <name type="scientific">Niastella vici</name>
    <dbReference type="NCBI Taxonomy" id="1703345"/>
    <lineage>
        <taxon>Bacteria</taxon>
        <taxon>Pseudomonadati</taxon>
        <taxon>Bacteroidota</taxon>
        <taxon>Chitinophagia</taxon>
        <taxon>Chitinophagales</taxon>
        <taxon>Chitinophagaceae</taxon>
        <taxon>Niastella</taxon>
    </lineage>
</organism>
<comment type="caution">
    <text evidence="1">The sequence shown here is derived from an EMBL/GenBank/DDBJ whole genome shotgun (WGS) entry which is preliminary data.</text>
</comment>
<dbReference type="EMBL" id="LVYD01000102">
    <property type="protein sequence ID" value="OQP58093.1"/>
    <property type="molecule type" value="Genomic_DNA"/>
</dbReference>
<sequence>MVTHGDQFNVALRHFNFNVPLNAFVCDPLNLQSFGYAQDAQDTWGLCGAYSLELNGTKRLPAASFGNDTVNATTIWGYPLRLCKDVGLPFGVNQEWILKLVCGK</sequence>